<keyword evidence="1" id="KW-0732">Signal</keyword>
<dbReference type="AlphaFoldDB" id="A0A9N9BML8"/>
<accession>A0A9N9BML8</accession>
<proteinExistence type="predicted"/>
<evidence type="ECO:0000313" key="3">
    <source>
        <dbReference type="Proteomes" id="UP000789831"/>
    </source>
</evidence>
<organism evidence="2 3">
    <name type="scientific">Ambispora gerdemannii</name>
    <dbReference type="NCBI Taxonomy" id="144530"/>
    <lineage>
        <taxon>Eukaryota</taxon>
        <taxon>Fungi</taxon>
        <taxon>Fungi incertae sedis</taxon>
        <taxon>Mucoromycota</taxon>
        <taxon>Glomeromycotina</taxon>
        <taxon>Glomeromycetes</taxon>
        <taxon>Archaeosporales</taxon>
        <taxon>Ambisporaceae</taxon>
        <taxon>Ambispora</taxon>
    </lineage>
</organism>
<sequence>MSKHNSIIVFLFGILSVPFRRLLRNTDRTTSAFHRSPIPEWAMCEDIGSLVDILSVQNTGAFRRSPIPEWVMCEDIGSLVGILSVQNTGAFRRSPVPEWGDLRFIRRLRISENQASIPVDEIGDAVLCAIILMASAFRMSQPVSEWVICEDIGALS</sequence>
<evidence type="ECO:0000256" key="1">
    <source>
        <dbReference type="SAM" id="SignalP"/>
    </source>
</evidence>
<name>A0A9N9BML8_9GLOM</name>
<gene>
    <name evidence="2" type="ORF">AGERDE_LOCUS7636</name>
</gene>
<reference evidence="2" key="1">
    <citation type="submission" date="2021-06" db="EMBL/GenBank/DDBJ databases">
        <authorList>
            <person name="Kallberg Y."/>
            <person name="Tangrot J."/>
            <person name="Rosling A."/>
        </authorList>
    </citation>
    <scope>NUCLEOTIDE SEQUENCE</scope>
    <source>
        <strain evidence="2">MT106</strain>
    </source>
</reference>
<keyword evidence="3" id="KW-1185">Reference proteome</keyword>
<protein>
    <submittedName>
        <fullName evidence="2">881_t:CDS:1</fullName>
    </submittedName>
</protein>
<evidence type="ECO:0000313" key="2">
    <source>
        <dbReference type="EMBL" id="CAG8570987.1"/>
    </source>
</evidence>
<dbReference type="Proteomes" id="UP000789831">
    <property type="component" value="Unassembled WGS sequence"/>
</dbReference>
<feature type="chain" id="PRO_5040252198" evidence="1">
    <location>
        <begin position="22"/>
        <end position="156"/>
    </location>
</feature>
<feature type="signal peptide" evidence="1">
    <location>
        <begin position="1"/>
        <end position="21"/>
    </location>
</feature>
<comment type="caution">
    <text evidence="2">The sequence shown here is derived from an EMBL/GenBank/DDBJ whole genome shotgun (WGS) entry which is preliminary data.</text>
</comment>
<dbReference type="EMBL" id="CAJVPL010001433">
    <property type="protein sequence ID" value="CAG8570987.1"/>
    <property type="molecule type" value="Genomic_DNA"/>
</dbReference>